<protein>
    <submittedName>
        <fullName evidence="3">Uncharacterized protein</fullName>
    </submittedName>
</protein>
<proteinExistence type="predicted"/>
<reference evidence="3 4" key="1">
    <citation type="submission" date="2019-08" db="EMBL/GenBank/DDBJ databases">
        <title>A chromosome-level genome assembly, high-density linkage maps, and genome scans reveal the genomic architecture of hybrid incompatibilities underlying speciation via character displacement in darters (Percidae: Etheostominae).</title>
        <authorList>
            <person name="Moran R.L."/>
            <person name="Catchen J.M."/>
            <person name="Fuller R.C."/>
        </authorList>
    </citation>
    <scope>NUCLEOTIDE SEQUENCE [LARGE SCALE GENOMIC DNA]</scope>
    <source>
        <strain evidence="3">EspeVRDwgs_2016</strain>
        <tissue evidence="3">Muscle</tissue>
    </source>
</reference>
<comment type="caution">
    <text evidence="3">The sequence shown here is derived from an EMBL/GenBank/DDBJ whole genome shotgun (WGS) entry which is preliminary data.</text>
</comment>
<sequence>MNSSLSPHGFTNHLQEGKMKLLVWLSVLLCLFACHLCDVPVLCGRAFEPESSQKECHMMKPQLFPTGPTPPRTSGTTLNTSDPSAPTTTSTRWPGPSSPTSTSETPWDMRPTRDMNTEREPGRRRDVKISLGNEKK</sequence>
<feature type="chain" id="PRO_5023839003" evidence="2">
    <location>
        <begin position="38"/>
        <end position="136"/>
    </location>
</feature>
<feature type="region of interest" description="Disordered" evidence="1">
    <location>
        <begin position="50"/>
        <end position="136"/>
    </location>
</feature>
<name>A0A5J5CJW4_9PERO</name>
<dbReference type="Proteomes" id="UP000327493">
    <property type="component" value="Chromosome 22"/>
</dbReference>
<organism evidence="3 4">
    <name type="scientific">Etheostoma spectabile</name>
    <name type="common">orangethroat darter</name>
    <dbReference type="NCBI Taxonomy" id="54343"/>
    <lineage>
        <taxon>Eukaryota</taxon>
        <taxon>Metazoa</taxon>
        <taxon>Chordata</taxon>
        <taxon>Craniata</taxon>
        <taxon>Vertebrata</taxon>
        <taxon>Euteleostomi</taxon>
        <taxon>Actinopterygii</taxon>
        <taxon>Neopterygii</taxon>
        <taxon>Teleostei</taxon>
        <taxon>Neoteleostei</taxon>
        <taxon>Acanthomorphata</taxon>
        <taxon>Eupercaria</taxon>
        <taxon>Perciformes</taxon>
        <taxon>Percoidei</taxon>
        <taxon>Percidae</taxon>
        <taxon>Etheostomatinae</taxon>
        <taxon>Etheostoma</taxon>
    </lineage>
</organism>
<feature type="signal peptide" evidence="2">
    <location>
        <begin position="1"/>
        <end position="37"/>
    </location>
</feature>
<keyword evidence="2" id="KW-0732">Signal</keyword>
<evidence type="ECO:0000256" key="2">
    <source>
        <dbReference type="SAM" id="SignalP"/>
    </source>
</evidence>
<accession>A0A5J5CJW4</accession>
<dbReference type="AlphaFoldDB" id="A0A5J5CJW4"/>
<evidence type="ECO:0000313" key="4">
    <source>
        <dbReference type="Proteomes" id="UP000327493"/>
    </source>
</evidence>
<keyword evidence="4" id="KW-1185">Reference proteome</keyword>
<evidence type="ECO:0000313" key="3">
    <source>
        <dbReference type="EMBL" id="KAA8580560.1"/>
    </source>
</evidence>
<feature type="compositionally biased region" description="Low complexity" evidence="1">
    <location>
        <begin position="72"/>
        <end position="106"/>
    </location>
</feature>
<gene>
    <name evidence="3" type="ORF">FQN60_013518</name>
</gene>
<feature type="compositionally biased region" description="Basic and acidic residues" evidence="1">
    <location>
        <begin position="110"/>
        <end position="136"/>
    </location>
</feature>
<dbReference type="EMBL" id="VOFY01000022">
    <property type="protein sequence ID" value="KAA8580560.1"/>
    <property type="molecule type" value="Genomic_DNA"/>
</dbReference>
<evidence type="ECO:0000256" key="1">
    <source>
        <dbReference type="SAM" id="MobiDB-lite"/>
    </source>
</evidence>